<dbReference type="InterPro" id="IPR043136">
    <property type="entry name" value="B30.2/SPRY_sf"/>
</dbReference>
<dbReference type="SMART" id="SM00146">
    <property type="entry name" value="PI3Kc"/>
    <property type="match status" value="1"/>
</dbReference>
<dbReference type="InterPro" id="IPR016024">
    <property type="entry name" value="ARM-type_fold"/>
</dbReference>
<evidence type="ECO:0000259" key="12">
    <source>
        <dbReference type="PROSITE" id="PS50290"/>
    </source>
</evidence>
<keyword evidence="6" id="KW-0227">DNA damage</keyword>
<dbReference type="GO" id="GO:0051260">
    <property type="term" value="P:protein homooligomerization"/>
    <property type="evidence" value="ECO:0007669"/>
    <property type="project" value="InterPro"/>
</dbReference>
<dbReference type="GO" id="GO:0006281">
    <property type="term" value="P:DNA repair"/>
    <property type="evidence" value="ECO:0007669"/>
    <property type="project" value="InterPro"/>
</dbReference>
<evidence type="ECO:0000256" key="4">
    <source>
        <dbReference type="ARBA" id="ARBA00022679"/>
    </source>
</evidence>
<dbReference type="GO" id="GO:0005634">
    <property type="term" value="C:nucleus"/>
    <property type="evidence" value="ECO:0007669"/>
    <property type="project" value="UniProtKB-SubCell"/>
</dbReference>
<feature type="domain" description="FATC" evidence="14">
    <location>
        <begin position="3107"/>
        <end position="3139"/>
    </location>
</feature>
<keyword evidence="7 15" id="KW-0418">Kinase</keyword>
<dbReference type="Gene3D" id="2.60.120.920">
    <property type="match status" value="1"/>
</dbReference>
<protein>
    <recommendedName>
        <fullName evidence="2">non-specific serine/threonine protein kinase</fullName>
        <ecNumber evidence="2">2.7.11.1</ecNumber>
    </recommendedName>
</protein>
<dbReference type="Pfam" id="PF00454">
    <property type="entry name" value="PI3_PI4_kinase"/>
    <property type="match status" value="1"/>
</dbReference>
<dbReference type="EC" id="2.7.11.1" evidence="2"/>
<evidence type="ECO:0000259" key="14">
    <source>
        <dbReference type="PROSITE" id="PS51190"/>
    </source>
</evidence>
<keyword evidence="9" id="KW-0539">Nucleus</keyword>
<evidence type="ECO:0000313" key="16">
    <source>
        <dbReference type="Proteomes" id="UP000243217"/>
    </source>
</evidence>
<dbReference type="SMART" id="SM01343">
    <property type="entry name" value="FATC"/>
    <property type="match status" value="1"/>
</dbReference>
<dbReference type="InterPro" id="IPR044107">
    <property type="entry name" value="PIKKc_ATM"/>
</dbReference>
<keyword evidence="11" id="KW-0175">Coiled coil</keyword>
<sequence length="3139" mass="354011">MLDVMSQWVDIKSTLPPEYEASLNKFILTLEKEINDLTRDKESMANMEERMRAQARKAQSVITLNVGGVKFATSKENLLRLEGSLFHAMLTSEEWQPNAQGEYFIDVDPQHFGRVMKLIRTGELYFDGLCPQEKHEFRWLLDYFQLQEPHATAWSTKYASDCIEFSSDLTIAIKRFSRYLWSYALGDTSTTRFTVQIPMSHVVDVGFTTMNYIKSEETQLGWFFRSPSGLLHADVPQYITPIKKSTTFQRSSSNYTVVTAIWDIFQHKIRFQVNGVDLSDGFKDVSDHLELYPIIRIGEPSSQIQLFAEVWGHIRKQCRMLRMSKKKADRKRELHALDEMLTLSSYQDVLHRSGTWGYVVAQIFNVIEEDLLEMTKKRTKTMELTQITVLFHALDNAKDALDRNVLGIDTLRRLIQFGELGINDEAMMDTPAERHCYYLLDKLIAIPSYCRLADSKLLSNVLDRVLTHLHLGTAVEHHTMCASIARHVIQHMVVDFHPHLHKYMLFFEEWFKAASKPSDVPIALNLLSCLVLFMKEYPNAMASLVVDTSALSYVHRLLPTQIKAMPMEISLFLIHYYQLHPSSNVENLCLAFLEPSTMNAVFQASFSLARQTAISTNTPSTAVLDASMLGEKAIAWYSMIADIVWMHDAGHGKDNGTEPAAKRIKMLSALDTILNYISEDTSANSSNLSGMETMSFTQRRQMTQYDSGDVRRLPWLFLLYSLVTRHGHKYQQDYHGVWIRIQQIIASTLGNPSMDNFCREITYNILTVLVLRSIQRQDWINDAWLKTLGDITRRKPKEAVIQFLAACVAVPNALSTDIIAENNAALCEALQHIPFYLSTITLTTALHTVVDGGLPTALLRDTLIQGLQSSSAITSNDSMLLLILGIGLCSFCDVMIPWNIAPYLISPMWSQFILCGTGVTLPKMFDIEKAQDMLPYIAKLFSELFPVKNSVKCNGRVELPSFTSDRILRSSAIFVSERECKVFITPLQDTSIEKSRVSVLQNGIHSLLHENTNLLPTLGLDELAETLCRLLDVGIVLASAIGLHLELQHIVEGSQLLNQIFTACSKRLPQLLKKKHYQVGIFQRLYSILLLLQGSQLFGFINYDATPPKVKIPPSCRVATRDIATILEAYVLSGANEVLDEGFENEGKHLEVSSEETSSPSTSDVKCRVWSMRIILLLKNSDSSCHLLKSIVEQNYITSTEALELIPALCHPLTIEGARIAISLIKQSTKLEPELAATQLLNLGHFVKGALPRDLLNEALSILEYMGRKFAKQNRKLRKYLVSTWETWYLVEAEIFGGFVDFNMLHLVDLDTSVRCASLLALQTVYSKFEGTDAIYSDVYTHLQTHQADSPSFILACYVASCKCPSLLPLVLAQYVENGREDDLVIKTVEALSSYHGYESPWKMCMDQLWGIMRHYLDLDSMLKVKADSPQESIAEFAFSVFDRSLYSFTSAFSQNPELSGHLLPFLVLVDSANNTTSHVKTLKRCIPTIKVPDALTISAKIIMTHFLANEPIDNTQVTPDVFRNVCEIGFNLLCFTPTLKSKLSWANLSKLCTSNQVLDVVLCFIGLVGEYHLDNAKQAPLRCLCDCIEASGSNYASNVLAQRLILHCLLQNSEKNLNAAKVLKMVVERFSLSDPDAFGLNLNMLVRSIIPLYATVDAQVRSLFDTCLVSVSLHPKLHKNIAGLDPIPLHISSALDQLASTSNSTSRLGESLISKLTRSPLDTIPFSSFGLKSLQEVISIFSNENTSNIATVVYGLLSQAYASNNTKSTSKISTITADSPEEMISLSQPSQQLNLGPMPSQSTLLRRSSSHMISAENLQSLSCDVSISFAEFATCLGHLGGIFPASSLQLDPAALNTMYHHVYHRPSLMQLQTYKDGLLEVKAKVLEYIVGELFGQHPTHFTSAIKTLRTLLSLPIVQDIVRSSKSLPHGVKTFLSLIPLSEQEKLTPIQKIPCRNWASSEDGSFDIWLNRITLQLISNCDDLFIQACAPMATCDSQFTVLLFPLALYATLLGNHVTREITTQIEAVLNSQVPLEHGQMLVHSFQYVATLEKLSLSTHVANMLQLPWLDVARMALRCKVPYSAFQFTEYYVEKKHKAVKLVEPELVSLLRQIYDAIGDLDAMNGVLDIPQLTDQAQSYAMEMKFQSSLPLYDAALRVNPSSTQLLDGMAAALNTLGYTNLLQSMLVGKSGLSSSAQPTAFQYELAWKAMQWNLKSEVNTFEGCVYGCLRGLASNEPKIVKSLLRRSKTSILQSQRLSFTGFESTKGLQSSMVQFETLVKLERVLAIQKLQQQQRLLGATTNDFQNQQRELLNAWKERHIVYSADTDAYIHVLDMEETLFNILNWSEYLPEWHIKRAKAARKANRPAIAFSALSQLENIESTLSFPMKVQTELEKAHIYYEQGDTSRALLVTKQLHRHLLQTKTEPLLLARVQLTIGKWLAFMKAERNEVIQNEYLIASTAIFEQLNPEINHGREAAKAYLTVANYLFENYHQVKSRVESNEWKRGKQVALAQEKELRACEELPDSARYQKHIVPLKKQVEYDKAERQIVENSVLIYLKGALRNYGLSLRYAPYMDMTPVFRIISLWFQHGNDPSVNEEMDSIVESVPSYKIIPLSYQILSRLASSVSLPQFHSVLEALVLRLCVDHPHHTIVQLLALKNTGKHGNMQFRENVGSGKAEAAAQILKRVQLHNSTTSELVQNMEALCDAYVKLALFDTQEFVRKGIKKIAFSNVVVGKHNVPFDQCLRLRRLNQDTQARPAVLTLSIAPRSDRDYTNVPRVQSFESTFTITDTGIHRPKIIYCFGSDGIRRKQLVKGNDDTRQDLVIEQTFEMVNTFLSEQQSTNRRRLRIKTYKVTPLGPVAGVLEWVDNTMPIGNYLTGRGMDAHSRHHPNEWKHPVCRQYLQRSTDKYRAFLDIQANFTPVFHHFFLEKYPDPAIWYARRVAYTRSAAVTSIVGHILGIGDRHSSNILIDEATGELVHIDFGVVFDQGMALQTPETVPFRLTRDLVDGMGITGVDGLFTRTCEETLQVLRKKGTALTTILEVFIHDPLYNWTLSPIKALRMQQENQLPMTKSSDVMPEENLADAASRALLRVKQKLQGYEDPAGDAMSVQGQVQRLIHVARDPHNLCKLFPGWGPWL</sequence>
<dbReference type="InterPro" id="IPR003131">
    <property type="entry name" value="T1-type_BTB"/>
</dbReference>
<dbReference type="SUPFAM" id="SSF54695">
    <property type="entry name" value="POZ domain"/>
    <property type="match status" value="1"/>
</dbReference>
<dbReference type="PANTHER" id="PTHR37079">
    <property type="entry name" value="SERINE/THREONINE-PROTEIN KINASE ATM"/>
    <property type="match status" value="1"/>
</dbReference>
<feature type="domain" description="PI3K/PI4K catalytic" evidence="12">
    <location>
        <begin position="2784"/>
        <end position="3092"/>
    </location>
</feature>
<evidence type="ECO:0000256" key="10">
    <source>
        <dbReference type="ARBA" id="ARBA00047899"/>
    </source>
</evidence>
<organism evidence="15 16">
    <name type="scientific">Thraustotheca clavata</name>
    <dbReference type="NCBI Taxonomy" id="74557"/>
    <lineage>
        <taxon>Eukaryota</taxon>
        <taxon>Sar</taxon>
        <taxon>Stramenopiles</taxon>
        <taxon>Oomycota</taxon>
        <taxon>Saprolegniomycetes</taxon>
        <taxon>Saprolegniales</taxon>
        <taxon>Achlyaceae</taxon>
        <taxon>Thraustotheca</taxon>
    </lineage>
</organism>
<dbReference type="InterPro" id="IPR011333">
    <property type="entry name" value="SKP1/BTB/POZ_sf"/>
</dbReference>
<evidence type="ECO:0000256" key="1">
    <source>
        <dbReference type="ARBA" id="ARBA00004123"/>
    </source>
</evidence>
<dbReference type="GO" id="GO:0004674">
    <property type="term" value="F:protein serine/threonine kinase activity"/>
    <property type="evidence" value="ECO:0007669"/>
    <property type="project" value="UniProtKB-KW"/>
</dbReference>
<proteinExistence type="predicted"/>
<evidence type="ECO:0000256" key="6">
    <source>
        <dbReference type="ARBA" id="ARBA00022763"/>
    </source>
</evidence>
<dbReference type="PROSITE" id="PS50290">
    <property type="entry name" value="PI3_4_KINASE_3"/>
    <property type="match status" value="1"/>
</dbReference>
<evidence type="ECO:0000256" key="3">
    <source>
        <dbReference type="ARBA" id="ARBA00022527"/>
    </source>
</evidence>
<dbReference type="CDD" id="cd18316">
    <property type="entry name" value="BTB_POZ_KCTD-like"/>
    <property type="match status" value="1"/>
</dbReference>
<accession>A0A1W0AAZ6</accession>
<dbReference type="EMBL" id="JNBS01000237">
    <property type="protein sequence ID" value="OQS07464.1"/>
    <property type="molecule type" value="Genomic_DNA"/>
</dbReference>
<dbReference type="OrthoDB" id="381190at2759"/>
<dbReference type="SUPFAM" id="SSF56112">
    <property type="entry name" value="Protein kinase-like (PK-like)"/>
    <property type="match status" value="1"/>
</dbReference>
<dbReference type="PROSITE" id="PS00916">
    <property type="entry name" value="PI3_4_KINASE_2"/>
    <property type="match status" value="1"/>
</dbReference>
<evidence type="ECO:0000256" key="9">
    <source>
        <dbReference type="ARBA" id="ARBA00023242"/>
    </source>
</evidence>
<dbReference type="SUPFAM" id="SSF48371">
    <property type="entry name" value="ARM repeat"/>
    <property type="match status" value="1"/>
</dbReference>
<evidence type="ECO:0000313" key="15">
    <source>
        <dbReference type="EMBL" id="OQS07464.1"/>
    </source>
</evidence>
<dbReference type="PANTHER" id="PTHR37079:SF4">
    <property type="entry name" value="SERINE_THREONINE-PROTEIN KINASE ATM"/>
    <property type="match status" value="1"/>
</dbReference>
<evidence type="ECO:0000256" key="11">
    <source>
        <dbReference type="SAM" id="Coils"/>
    </source>
</evidence>
<evidence type="ECO:0000259" key="13">
    <source>
        <dbReference type="PROSITE" id="PS51189"/>
    </source>
</evidence>
<dbReference type="GO" id="GO:0005524">
    <property type="term" value="F:ATP binding"/>
    <property type="evidence" value="ECO:0007669"/>
    <property type="project" value="UniProtKB-KW"/>
</dbReference>
<dbReference type="InterPro" id="IPR011009">
    <property type="entry name" value="Kinase-like_dom_sf"/>
</dbReference>
<dbReference type="Gene3D" id="3.30.710.10">
    <property type="entry name" value="Potassium Channel Kv1.1, Chain A"/>
    <property type="match status" value="1"/>
</dbReference>
<comment type="caution">
    <text evidence="15">The sequence shown here is derived from an EMBL/GenBank/DDBJ whole genome shotgun (WGS) entry which is preliminary data.</text>
</comment>
<name>A0A1W0AAZ6_9STRA</name>
<dbReference type="InterPro" id="IPR003152">
    <property type="entry name" value="FATC_dom"/>
</dbReference>
<keyword evidence="16" id="KW-1185">Reference proteome</keyword>
<dbReference type="InterPro" id="IPR036940">
    <property type="entry name" value="PI3/4_kinase_cat_sf"/>
</dbReference>
<evidence type="ECO:0000256" key="5">
    <source>
        <dbReference type="ARBA" id="ARBA00022741"/>
    </source>
</evidence>
<keyword evidence="3" id="KW-0723">Serine/threonine-protein kinase</keyword>
<feature type="coiled-coil region" evidence="11">
    <location>
        <begin position="27"/>
        <end position="54"/>
    </location>
</feature>
<dbReference type="InterPro" id="IPR038980">
    <property type="entry name" value="ATM_plant"/>
</dbReference>
<dbReference type="Gene3D" id="1.10.1070.11">
    <property type="entry name" value="Phosphatidylinositol 3-/4-kinase, catalytic domain"/>
    <property type="match status" value="1"/>
</dbReference>
<reference evidence="15 16" key="1">
    <citation type="journal article" date="2014" name="Genome Biol. Evol.">
        <title>The secreted proteins of Achlya hypogyna and Thraustotheca clavata identify the ancestral oomycete secretome and reveal gene acquisitions by horizontal gene transfer.</title>
        <authorList>
            <person name="Misner I."/>
            <person name="Blouin N."/>
            <person name="Leonard G."/>
            <person name="Richards T.A."/>
            <person name="Lane C.E."/>
        </authorList>
    </citation>
    <scope>NUCLEOTIDE SEQUENCE [LARGE SCALE GENOMIC DNA]</scope>
    <source>
        <strain evidence="15 16">ATCC 34112</strain>
    </source>
</reference>
<gene>
    <name evidence="15" type="ORF">THRCLA_00519</name>
</gene>
<comment type="subcellular location">
    <subcellularLocation>
        <location evidence="1">Nucleus</location>
    </subcellularLocation>
</comment>
<keyword evidence="4" id="KW-0808">Transferase</keyword>
<evidence type="ECO:0000256" key="8">
    <source>
        <dbReference type="ARBA" id="ARBA00022840"/>
    </source>
</evidence>
<dbReference type="Proteomes" id="UP000243217">
    <property type="component" value="Unassembled WGS sequence"/>
</dbReference>
<comment type="catalytic activity">
    <reaction evidence="10">
        <text>L-threonyl-[protein] + ATP = O-phospho-L-threonyl-[protein] + ADP + H(+)</text>
        <dbReference type="Rhea" id="RHEA:46608"/>
        <dbReference type="Rhea" id="RHEA-COMP:11060"/>
        <dbReference type="Rhea" id="RHEA-COMP:11605"/>
        <dbReference type="ChEBI" id="CHEBI:15378"/>
        <dbReference type="ChEBI" id="CHEBI:30013"/>
        <dbReference type="ChEBI" id="CHEBI:30616"/>
        <dbReference type="ChEBI" id="CHEBI:61977"/>
        <dbReference type="ChEBI" id="CHEBI:456216"/>
        <dbReference type="EC" id="2.7.11.1"/>
    </reaction>
</comment>
<dbReference type="InterPro" id="IPR018936">
    <property type="entry name" value="PI3/4_kinase_CS"/>
</dbReference>
<dbReference type="InterPro" id="IPR000403">
    <property type="entry name" value="PI3/4_kinase_cat_dom"/>
</dbReference>
<feature type="domain" description="FAT" evidence="13">
    <location>
        <begin position="2070"/>
        <end position="2661"/>
    </location>
</feature>
<dbReference type="Pfam" id="PF02260">
    <property type="entry name" value="FATC"/>
    <property type="match status" value="1"/>
</dbReference>
<keyword evidence="5" id="KW-0547">Nucleotide-binding</keyword>
<dbReference type="InterPro" id="IPR014009">
    <property type="entry name" value="PIK_FAT"/>
</dbReference>
<dbReference type="Pfam" id="PF02214">
    <property type="entry name" value="BTB_2"/>
    <property type="match status" value="1"/>
</dbReference>
<dbReference type="CDD" id="cd05171">
    <property type="entry name" value="PIKKc_ATM"/>
    <property type="match status" value="1"/>
</dbReference>
<evidence type="ECO:0000256" key="7">
    <source>
        <dbReference type="ARBA" id="ARBA00022777"/>
    </source>
</evidence>
<dbReference type="PROSITE" id="PS51190">
    <property type="entry name" value="FATC"/>
    <property type="match status" value="1"/>
</dbReference>
<dbReference type="Gene3D" id="3.30.1010.10">
    <property type="entry name" value="Phosphatidylinositol 3-kinase Catalytic Subunit, Chain A, domain 4"/>
    <property type="match status" value="1"/>
</dbReference>
<dbReference type="PROSITE" id="PS51189">
    <property type="entry name" value="FAT"/>
    <property type="match status" value="1"/>
</dbReference>
<keyword evidence="8" id="KW-0067">ATP-binding</keyword>
<evidence type="ECO:0000256" key="2">
    <source>
        <dbReference type="ARBA" id="ARBA00012513"/>
    </source>
</evidence>
<dbReference type="STRING" id="74557.A0A1W0AAZ6"/>